<gene>
    <name evidence="7" type="ORF">RJ641_034982</name>
    <name evidence="8" type="ORF">RJ641_034984</name>
</gene>
<dbReference type="Proteomes" id="UP001370490">
    <property type="component" value="Unassembled WGS sequence"/>
</dbReference>
<dbReference type="PANTHER" id="PTHR21576:SF7">
    <property type="entry name" value="MAJOR FACILITATOR SUPERFAMILY PROTEIN"/>
    <property type="match status" value="1"/>
</dbReference>
<organism evidence="8 9">
    <name type="scientific">Dillenia turbinata</name>
    <dbReference type="NCBI Taxonomy" id="194707"/>
    <lineage>
        <taxon>Eukaryota</taxon>
        <taxon>Viridiplantae</taxon>
        <taxon>Streptophyta</taxon>
        <taxon>Embryophyta</taxon>
        <taxon>Tracheophyta</taxon>
        <taxon>Spermatophyta</taxon>
        <taxon>Magnoliopsida</taxon>
        <taxon>eudicotyledons</taxon>
        <taxon>Gunneridae</taxon>
        <taxon>Pentapetalae</taxon>
        <taxon>Dilleniales</taxon>
        <taxon>Dilleniaceae</taxon>
        <taxon>Dillenia</taxon>
    </lineage>
</organism>
<feature type="transmembrane region" description="Helical" evidence="5">
    <location>
        <begin position="66"/>
        <end position="88"/>
    </location>
</feature>
<feature type="transmembrane region" description="Helical" evidence="5">
    <location>
        <begin position="100"/>
        <end position="119"/>
    </location>
</feature>
<protein>
    <recommendedName>
        <fullName evidence="6">NFD4 C-terminal domain-containing protein</fullName>
    </recommendedName>
</protein>
<comment type="subcellular location">
    <subcellularLocation>
        <location evidence="1">Membrane</location>
        <topology evidence="1">Multi-pass membrane protein</topology>
    </subcellularLocation>
</comment>
<evidence type="ECO:0000256" key="4">
    <source>
        <dbReference type="ARBA" id="ARBA00023136"/>
    </source>
</evidence>
<feature type="non-terminal residue" evidence="8">
    <location>
        <position position="1"/>
    </location>
</feature>
<evidence type="ECO:0000256" key="1">
    <source>
        <dbReference type="ARBA" id="ARBA00004141"/>
    </source>
</evidence>
<dbReference type="AlphaFoldDB" id="A0AAN8ZBY5"/>
<dbReference type="PANTHER" id="PTHR21576">
    <property type="entry name" value="UNCHARACTERIZED NODULIN-LIKE PROTEIN"/>
    <property type="match status" value="1"/>
</dbReference>
<dbReference type="EMBL" id="JBAMMX010000008">
    <property type="protein sequence ID" value="KAK6934827.1"/>
    <property type="molecule type" value="Genomic_DNA"/>
</dbReference>
<dbReference type="InterPro" id="IPR036259">
    <property type="entry name" value="MFS_trans_sf"/>
</dbReference>
<keyword evidence="2 5" id="KW-0812">Transmembrane</keyword>
<feature type="domain" description="NFD4 C-terminal" evidence="6">
    <location>
        <begin position="24"/>
        <end position="196"/>
    </location>
</feature>
<feature type="transmembrane region" description="Helical" evidence="5">
    <location>
        <begin position="33"/>
        <end position="54"/>
    </location>
</feature>
<keyword evidence="3 5" id="KW-1133">Transmembrane helix</keyword>
<evidence type="ECO:0000313" key="8">
    <source>
        <dbReference type="EMBL" id="KAK6934829.1"/>
    </source>
</evidence>
<evidence type="ECO:0000259" key="6">
    <source>
        <dbReference type="Pfam" id="PF23262"/>
    </source>
</evidence>
<keyword evidence="9" id="KW-1185">Reference proteome</keyword>
<dbReference type="InterPro" id="IPR056555">
    <property type="entry name" value="NFD4_C"/>
</dbReference>
<feature type="transmembrane region" description="Helical" evidence="5">
    <location>
        <begin position="161"/>
        <end position="183"/>
    </location>
</feature>
<evidence type="ECO:0000313" key="9">
    <source>
        <dbReference type="Proteomes" id="UP001370490"/>
    </source>
</evidence>
<dbReference type="Gene3D" id="1.20.1250.20">
    <property type="entry name" value="MFS general substrate transporter like domains"/>
    <property type="match status" value="1"/>
</dbReference>
<sequence>NAGCYEKVIESNKLAILGEYHPAQFLVRRLDFWLYYIAYFCGGTIGLVHSNNLAQIAESLAFSTDTTILLSVYSSFSFFGGLLSAATPDFPRMKLYLARTGWFAIALLPTPIAYFLLVASSSSAALHTGTALIGLSSGFIFASAVSVTAKPFGPNNEDVNYNILITNIPVGSMIYGLLAALVYDSIASYRHQNDMHNPCKHYLFEPAYQHHPSPLVPKLPTMTPH</sequence>
<evidence type="ECO:0000256" key="5">
    <source>
        <dbReference type="SAM" id="Phobius"/>
    </source>
</evidence>
<feature type="transmembrane region" description="Helical" evidence="5">
    <location>
        <begin position="131"/>
        <end position="149"/>
    </location>
</feature>
<dbReference type="Pfam" id="PF23262">
    <property type="entry name" value="NFD4_C"/>
    <property type="match status" value="1"/>
</dbReference>
<dbReference type="EMBL" id="JBAMMX010000008">
    <property type="protein sequence ID" value="KAK6934829.1"/>
    <property type="molecule type" value="Genomic_DNA"/>
</dbReference>
<reference evidence="8 9" key="1">
    <citation type="submission" date="2023-12" db="EMBL/GenBank/DDBJ databases">
        <title>A high-quality genome assembly for Dillenia turbinata (Dilleniales).</title>
        <authorList>
            <person name="Chanderbali A."/>
        </authorList>
    </citation>
    <scope>NUCLEOTIDE SEQUENCE [LARGE SCALE GENOMIC DNA]</scope>
    <source>
        <strain evidence="8">LSX21</strain>
        <tissue evidence="8">Leaf</tissue>
    </source>
</reference>
<name>A0AAN8ZBY5_9MAGN</name>
<keyword evidence="4 5" id="KW-0472">Membrane</keyword>
<dbReference type="SUPFAM" id="SSF103473">
    <property type="entry name" value="MFS general substrate transporter"/>
    <property type="match status" value="1"/>
</dbReference>
<evidence type="ECO:0000313" key="7">
    <source>
        <dbReference type="EMBL" id="KAK6934827.1"/>
    </source>
</evidence>
<dbReference type="GO" id="GO:0016020">
    <property type="term" value="C:membrane"/>
    <property type="evidence" value="ECO:0007669"/>
    <property type="project" value="UniProtKB-SubCell"/>
</dbReference>
<evidence type="ECO:0000256" key="3">
    <source>
        <dbReference type="ARBA" id="ARBA00022989"/>
    </source>
</evidence>
<accession>A0AAN8ZBY5</accession>
<proteinExistence type="predicted"/>
<comment type="caution">
    <text evidence="8">The sequence shown here is derived from an EMBL/GenBank/DDBJ whole genome shotgun (WGS) entry which is preliminary data.</text>
</comment>
<evidence type="ECO:0000256" key="2">
    <source>
        <dbReference type="ARBA" id="ARBA00022692"/>
    </source>
</evidence>